<evidence type="ECO:0000313" key="4">
    <source>
        <dbReference type="Proteomes" id="UP000732399"/>
    </source>
</evidence>
<dbReference type="InterPro" id="IPR001155">
    <property type="entry name" value="OxRdtase_FMN_N"/>
</dbReference>
<dbReference type="PANTHER" id="PTHR22893">
    <property type="entry name" value="NADH OXIDOREDUCTASE-RELATED"/>
    <property type="match status" value="1"/>
</dbReference>
<keyword evidence="4" id="KW-1185">Reference proteome</keyword>
<dbReference type="RefSeq" id="WP_168133195.1">
    <property type="nucleotide sequence ID" value="NZ_JAAVJH010000002.1"/>
</dbReference>
<gene>
    <name evidence="3" type="ORF">HBH26_03395</name>
</gene>
<name>A0ABX1CNK0_9SPHN</name>
<dbReference type="InterPro" id="IPR013785">
    <property type="entry name" value="Aldolase_TIM"/>
</dbReference>
<dbReference type="CDD" id="cd02933">
    <property type="entry name" value="OYE_like_FMN"/>
    <property type="match status" value="1"/>
</dbReference>
<evidence type="ECO:0000259" key="2">
    <source>
        <dbReference type="Pfam" id="PF00724"/>
    </source>
</evidence>
<evidence type="ECO:0000313" key="3">
    <source>
        <dbReference type="EMBL" id="NJR77660.1"/>
    </source>
</evidence>
<proteinExistence type="predicted"/>
<accession>A0ABX1CNK0</accession>
<sequence length="361" mass="39227">MPSLFDPITIGAIEAPNRIFMAPLTRTRATPAHVPTDLMIEYYRQRAGAGLIISEATGISRQGLGWPSAPGLWTDEQVEAWKPVTEAVHTAGGRIVAQLWHMGRLARPDVTGLQSLSSSATRAPYHDPDKNPYDTARPATLDDIRQTLDDYAAASRNAIRAGFDGVQVHGANGYLIDQFLRDGTNLRDDDYGGSPENRIRLMREAVERVIAEVGADRTSIRLSPNGETQGADDSDPASVFIPAAKVLNDLGIAFLELREQAPDGTFGKTDVPKLSPQIRQVFKGPLVLNQDYSKEAGQADLDSGVADAIAWGRLFIANPDLPERFRRDAALNPPNPKTFYAPGPEGYTDYPALDGLEAARV</sequence>
<comment type="caution">
    <text evidence="3">The sequence shown here is derived from an EMBL/GenBank/DDBJ whole genome shotgun (WGS) entry which is preliminary data.</text>
</comment>
<dbReference type="Gene3D" id="3.20.20.70">
    <property type="entry name" value="Aldolase class I"/>
    <property type="match status" value="1"/>
</dbReference>
<reference evidence="3 4" key="1">
    <citation type="submission" date="2020-03" db="EMBL/GenBank/DDBJ databases">
        <authorList>
            <person name="Wang L."/>
            <person name="He N."/>
            <person name="Li Y."/>
            <person name="Fang Y."/>
            <person name="Zhang F."/>
        </authorList>
    </citation>
    <scope>NUCLEOTIDE SEQUENCE [LARGE SCALE GENOMIC DNA]</scope>
    <source>
        <strain evidence="3 4">36D10-4-7</strain>
    </source>
</reference>
<feature type="region of interest" description="Disordered" evidence="1">
    <location>
        <begin position="326"/>
        <end position="346"/>
    </location>
</feature>
<dbReference type="SUPFAM" id="SSF51395">
    <property type="entry name" value="FMN-linked oxidoreductases"/>
    <property type="match status" value="1"/>
</dbReference>
<dbReference type="InterPro" id="IPR045247">
    <property type="entry name" value="Oye-like"/>
</dbReference>
<dbReference type="Proteomes" id="UP000732399">
    <property type="component" value="Unassembled WGS sequence"/>
</dbReference>
<evidence type="ECO:0000256" key="1">
    <source>
        <dbReference type="SAM" id="MobiDB-lite"/>
    </source>
</evidence>
<dbReference type="EMBL" id="JAAVJH010000002">
    <property type="protein sequence ID" value="NJR77660.1"/>
    <property type="molecule type" value="Genomic_DNA"/>
</dbReference>
<organism evidence="3 4">
    <name type="scientific">Sphingomonas corticis</name>
    <dbReference type="NCBI Taxonomy" id="2722791"/>
    <lineage>
        <taxon>Bacteria</taxon>
        <taxon>Pseudomonadati</taxon>
        <taxon>Pseudomonadota</taxon>
        <taxon>Alphaproteobacteria</taxon>
        <taxon>Sphingomonadales</taxon>
        <taxon>Sphingomonadaceae</taxon>
        <taxon>Sphingomonas</taxon>
    </lineage>
</organism>
<dbReference type="PANTHER" id="PTHR22893:SF91">
    <property type="entry name" value="NADPH DEHYDROGENASE 2-RELATED"/>
    <property type="match status" value="1"/>
</dbReference>
<feature type="domain" description="NADH:flavin oxidoreductase/NADH oxidase N-terminal" evidence="2">
    <location>
        <begin position="3"/>
        <end position="329"/>
    </location>
</feature>
<protein>
    <submittedName>
        <fullName evidence="3">Alkene reductase</fullName>
    </submittedName>
</protein>
<dbReference type="Pfam" id="PF00724">
    <property type="entry name" value="Oxidored_FMN"/>
    <property type="match status" value="1"/>
</dbReference>